<comment type="similarity">
    <text evidence="1 6 7">Belongs to the chaperonin (HSP60) family.</text>
</comment>
<organism evidence="10 11">
    <name type="scientific">Oceanithermus desulfurans NBRC 100063</name>
    <dbReference type="NCBI Taxonomy" id="1227550"/>
    <lineage>
        <taxon>Bacteria</taxon>
        <taxon>Thermotogati</taxon>
        <taxon>Deinococcota</taxon>
        <taxon>Deinococci</taxon>
        <taxon>Thermales</taxon>
        <taxon>Thermaceae</taxon>
        <taxon>Oceanithermus</taxon>
    </lineage>
</organism>
<keyword evidence="3 6" id="KW-0067">ATP-binding</keyword>
<comment type="function">
    <text evidence="6 8">Together with its co-chaperonin GroES, plays an essential role in assisting protein folding. The GroEL-GroES system forms a nano-cage that allows encapsulation of the non-native substrate proteins and provides a physical environment optimized to promote and accelerate protein folding.</text>
</comment>
<dbReference type="FunFam" id="3.50.7.10:FF:000001">
    <property type="entry name" value="60 kDa chaperonin"/>
    <property type="match status" value="1"/>
</dbReference>
<dbReference type="Pfam" id="PF00118">
    <property type="entry name" value="Cpn60_TCP1"/>
    <property type="match status" value="1"/>
</dbReference>
<evidence type="ECO:0000256" key="8">
    <source>
        <dbReference type="RuleBase" id="RU000419"/>
    </source>
</evidence>
<dbReference type="GO" id="GO:0005737">
    <property type="term" value="C:cytoplasm"/>
    <property type="evidence" value="ECO:0007669"/>
    <property type="project" value="UniProtKB-SubCell"/>
</dbReference>
<comment type="subcellular location">
    <subcellularLocation>
        <location evidence="6">Cytoplasm</location>
    </subcellularLocation>
</comment>
<evidence type="ECO:0000256" key="6">
    <source>
        <dbReference type="HAMAP-Rule" id="MF_00600"/>
    </source>
</evidence>
<gene>
    <name evidence="6 10" type="primary">groL</name>
    <name evidence="6" type="synonym">groEL</name>
    <name evidence="10" type="ORF">ODE01S_01560</name>
</gene>
<dbReference type="SUPFAM" id="SSF54849">
    <property type="entry name" value="GroEL-intermediate domain like"/>
    <property type="match status" value="1"/>
</dbReference>
<reference evidence="10 11" key="1">
    <citation type="submission" date="2019-07" db="EMBL/GenBank/DDBJ databases">
        <title>Whole genome shotgun sequence of Oceanithermus desulfurans NBRC 100063.</title>
        <authorList>
            <person name="Hosoyama A."/>
            <person name="Uohara A."/>
            <person name="Ohji S."/>
            <person name="Ichikawa N."/>
        </authorList>
    </citation>
    <scope>NUCLEOTIDE SEQUENCE [LARGE SCALE GENOMIC DNA]</scope>
    <source>
        <strain evidence="10 11">NBRC 100063</strain>
    </source>
</reference>
<dbReference type="NCBIfam" id="NF009487">
    <property type="entry name" value="PRK12849.1"/>
    <property type="match status" value="1"/>
</dbReference>
<evidence type="ECO:0000256" key="1">
    <source>
        <dbReference type="ARBA" id="ARBA00006607"/>
    </source>
</evidence>
<feature type="binding site" evidence="6">
    <location>
        <position position="50"/>
    </location>
    <ligand>
        <name>ATP</name>
        <dbReference type="ChEBI" id="CHEBI:30616"/>
    </ligand>
</feature>
<dbReference type="InterPro" id="IPR027413">
    <property type="entry name" value="GROEL-like_equatorial_sf"/>
</dbReference>
<dbReference type="NCBIfam" id="NF000592">
    <property type="entry name" value="PRK00013.1"/>
    <property type="match status" value="1"/>
</dbReference>
<dbReference type="CDD" id="cd03344">
    <property type="entry name" value="GroEL"/>
    <property type="match status" value="1"/>
</dbReference>
<evidence type="ECO:0000256" key="9">
    <source>
        <dbReference type="SAM" id="Coils"/>
    </source>
</evidence>
<dbReference type="InterPro" id="IPR018370">
    <property type="entry name" value="Chaperonin_Cpn60_CS"/>
</dbReference>
<dbReference type="EC" id="5.6.1.7" evidence="6"/>
<keyword evidence="6" id="KW-0963">Cytoplasm</keyword>
<dbReference type="PANTHER" id="PTHR45633">
    <property type="entry name" value="60 KDA HEAT SHOCK PROTEIN, MITOCHONDRIAL"/>
    <property type="match status" value="1"/>
</dbReference>
<dbReference type="GO" id="GO:0140662">
    <property type="term" value="F:ATP-dependent protein folding chaperone"/>
    <property type="evidence" value="ECO:0007669"/>
    <property type="project" value="InterPro"/>
</dbReference>
<dbReference type="SUPFAM" id="SSF48592">
    <property type="entry name" value="GroEL equatorial domain-like"/>
    <property type="match status" value="1"/>
</dbReference>
<dbReference type="GO" id="GO:0005524">
    <property type="term" value="F:ATP binding"/>
    <property type="evidence" value="ECO:0007669"/>
    <property type="project" value="UniProtKB-UniRule"/>
</dbReference>
<dbReference type="HAMAP" id="MF_00600">
    <property type="entry name" value="CH60"/>
    <property type="match status" value="1"/>
</dbReference>
<comment type="subunit">
    <text evidence="6 8">Forms a cylinder of 14 subunits composed of two heptameric rings stacked back-to-back. Interacts with the co-chaperonin GroES.</text>
</comment>
<comment type="caution">
    <text evidence="6">Lacks conserved residue(s) required for the propagation of feature annotation.</text>
</comment>
<keyword evidence="2 6" id="KW-0547">Nucleotide-binding</keyword>
<dbReference type="AlphaFoldDB" id="A0A511RIE1"/>
<feature type="binding site" evidence="6">
    <location>
        <begin position="86"/>
        <end position="90"/>
    </location>
    <ligand>
        <name>ATP</name>
        <dbReference type="ChEBI" id="CHEBI:30616"/>
    </ligand>
</feature>
<dbReference type="GO" id="GO:0042026">
    <property type="term" value="P:protein refolding"/>
    <property type="evidence" value="ECO:0007669"/>
    <property type="project" value="UniProtKB-UniRule"/>
</dbReference>
<evidence type="ECO:0000313" key="10">
    <source>
        <dbReference type="EMBL" id="GEM88722.1"/>
    </source>
</evidence>
<feature type="binding site" evidence="6">
    <location>
        <position position="413"/>
    </location>
    <ligand>
        <name>ATP</name>
        <dbReference type="ChEBI" id="CHEBI:30616"/>
    </ligand>
</feature>
<feature type="coiled-coil region" evidence="9">
    <location>
        <begin position="337"/>
        <end position="364"/>
    </location>
</feature>
<feature type="binding site" evidence="6">
    <location>
        <begin position="29"/>
        <end position="32"/>
    </location>
    <ligand>
        <name>ATP</name>
        <dbReference type="ChEBI" id="CHEBI:30616"/>
    </ligand>
</feature>
<dbReference type="GO" id="GO:0051082">
    <property type="term" value="F:unfolded protein binding"/>
    <property type="evidence" value="ECO:0007669"/>
    <property type="project" value="UniProtKB-UniRule"/>
</dbReference>
<keyword evidence="4 6" id="KW-0143">Chaperone</keyword>
<dbReference type="InterPro" id="IPR027409">
    <property type="entry name" value="GroEL-like_apical_dom_sf"/>
</dbReference>
<dbReference type="InterPro" id="IPR001844">
    <property type="entry name" value="Cpn60/GroEL"/>
</dbReference>
<sequence length="543" mass="58171">MAKILVFDEEARRALERGVNAVANAVRVTLGPRGRNVVLEKKFGSPTITKDGVSVAKEIEIEDHLENIGAQLLKEVASKTNDVAGDGTTTATVLAQAIVREGLKNVAAGANPLSLKRGIDKAVEAAVEQIHKMAQPVEDRKAIEEVATISANDPEVGQLIADAMDKVGKEGIITVEESKGLETELEVVEGYQFDKGYLSPYFVNNPEAMEVQLEDPYILIVEKKVSNIRELLPVLEQVAQTGKPLMIIAEDVEGEALATLVVNKLRGTLNVAAVKAPGFGDRRKEMLKDIAAVTGGQVISEELGLKLENVTLSMLGQAELVRITKDETTIIGGKGKKDDIEARINQIKAELETTDSEYAREKLQERLAKLSGGVAVIRVGAATETELKERKHRFEDALSATRAAVEEGIVPGGGVTLLRITEAVDKVLAKLEGDEATGAKIVRRSLEEPTRQIAENAGFEGSVIVNEILQKKDVNYGFNAQSGEFGDMLKFGIVDPAKVTRSALQNAASIGSLVLTTEAVVAEKPEKKEAAPAGGGGMPDMDF</sequence>
<evidence type="ECO:0000256" key="3">
    <source>
        <dbReference type="ARBA" id="ARBA00022840"/>
    </source>
</evidence>
<evidence type="ECO:0000256" key="2">
    <source>
        <dbReference type="ARBA" id="ARBA00022741"/>
    </source>
</evidence>
<dbReference type="Proteomes" id="UP000321827">
    <property type="component" value="Unassembled WGS sequence"/>
</dbReference>
<dbReference type="Gene3D" id="3.30.260.10">
    <property type="entry name" value="TCP-1-like chaperonin intermediate domain"/>
    <property type="match status" value="1"/>
</dbReference>
<accession>A0A511RIE1</accession>
<evidence type="ECO:0000256" key="5">
    <source>
        <dbReference type="ARBA" id="ARBA00023235"/>
    </source>
</evidence>
<comment type="caution">
    <text evidence="10">The sequence shown here is derived from an EMBL/GenBank/DDBJ whole genome shotgun (WGS) entry which is preliminary data.</text>
</comment>
<feature type="binding site" evidence="6">
    <location>
        <position position="495"/>
    </location>
    <ligand>
        <name>ATP</name>
        <dbReference type="ChEBI" id="CHEBI:30616"/>
    </ligand>
</feature>
<dbReference type="Gene3D" id="1.10.560.10">
    <property type="entry name" value="GroEL-like equatorial domain"/>
    <property type="match status" value="1"/>
</dbReference>
<dbReference type="Gene3D" id="3.50.7.10">
    <property type="entry name" value="GroEL"/>
    <property type="match status" value="1"/>
</dbReference>
<dbReference type="InterPro" id="IPR027410">
    <property type="entry name" value="TCP-1-like_intermed_sf"/>
</dbReference>
<dbReference type="PRINTS" id="PR00298">
    <property type="entry name" value="CHAPERONIN60"/>
</dbReference>
<keyword evidence="5 6" id="KW-0413">Isomerase</keyword>
<dbReference type="RefSeq" id="WP_147144851.1">
    <property type="nucleotide sequence ID" value="NZ_BJXN01000001.1"/>
</dbReference>
<evidence type="ECO:0000313" key="11">
    <source>
        <dbReference type="Proteomes" id="UP000321827"/>
    </source>
</evidence>
<name>A0A511RIE1_9DEIN</name>
<proteinExistence type="inferred from homology"/>
<dbReference type="PROSITE" id="PS00296">
    <property type="entry name" value="CHAPERONINS_CPN60"/>
    <property type="match status" value="1"/>
</dbReference>
<keyword evidence="9" id="KW-0175">Coiled coil</keyword>
<evidence type="ECO:0000256" key="4">
    <source>
        <dbReference type="ARBA" id="ARBA00023186"/>
    </source>
</evidence>
<dbReference type="GO" id="GO:0016853">
    <property type="term" value="F:isomerase activity"/>
    <property type="evidence" value="ECO:0007669"/>
    <property type="project" value="UniProtKB-KW"/>
</dbReference>
<protein>
    <recommendedName>
        <fullName evidence="6">Chaperonin GroEL</fullName>
        <ecNumber evidence="6">5.6.1.7</ecNumber>
    </recommendedName>
    <alternativeName>
        <fullName evidence="6">60 kDa chaperonin</fullName>
    </alternativeName>
    <alternativeName>
        <fullName evidence="6">Chaperonin-60</fullName>
        <shortName evidence="6">Cpn60</shortName>
    </alternativeName>
</protein>
<evidence type="ECO:0000256" key="7">
    <source>
        <dbReference type="RuleBase" id="RU000418"/>
    </source>
</evidence>
<dbReference type="NCBIfam" id="NF009488">
    <property type="entry name" value="PRK12850.1"/>
    <property type="match status" value="1"/>
</dbReference>
<dbReference type="EMBL" id="BJXN01000001">
    <property type="protein sequence ID" value="GEM88722.1"/>
    <property type="molecule type" value="Genomic_DNA"/>
</dbReference>
<dbReference type="OrthoDB" id="9766614at2"/>
<dbReference type="NCBIfam" id="NF009489">
    <property type="entry name" value="PRK12851.1"/>
    <property type="match status" value="1"/>
</dbReference>
<dbReference type="SUPFAM" id="SSF52029">
    <property type="entry name" value="GroEL apical domain-like"/>
    <property type="match status" value="1"/>
</dbReference>
<dbReference type="NCBIfam" id="TIGR02348">
    <property type="entry name" value="GroEL"/>
    <property type="match status" value="1"/>
</dbReference>
<dbReference type="InterPro" id="IPR002423">
    <property type="entry name" value="Cpn60/GroEL/TCP-1"/>
</dbReference>